<evidence type="ECO:0000256" key="6">
    <source>
        <dbReference type="ARBA" id="ARBA00047473"/>
    </source>
</evidence>
<dbReference type="SUPFAM" id="SSF51735">
    <property type="entry name" value="NAD(P)-binding Rossmann-fold domains"/>
    <property type="match status" value="1"/>
</dbReference>
<dbReference type="InterPro" id="IPR017476">
    <property type="entry name" value="UDP-Glc/GDP-Man"/>
</dbReference>
<keyword evidence="13" id="KW-1185">Reference proteome</keyword>
<dbReference type="PANTHER" id="PTHR11374">
    <property type="entry name" value="UDP-GLUCOSE DEHYDROGENASE/UDP-MANNAC DEHYDROGENASE"/>
    <property type="match status" value="1"/>
</dbReference>
<dbReference type="Pfam" id="PF00984">
    <property type="entry name" value="UDPG_MGDP_dh"/>
    <property type="match status" value="1"/>
</dbReference>
<feature type="binding site" evidence="8">
    <location>
        <position position="404"/>
    </location>
    <ligand>
        <name>substrate</name>
    </ligand>
</feature>
<dbReference type="Pfam" id="PF03721">
    <property type="entry name" value="UDPG_MGDP_dh_N"/>
    <property type="match status" value="2"/>
</dbReference>
<dbReference type="Pfam" id="PF03720">
    <property type="entry name" value="UDPG_MGDP_dh_C"/>
    <property type="match status" value="1"/>
</dbReference>
<dbReference type="InterPro" id="IPR014026">
    <property type="entry name" value="UDP-Glc/GDP-Man_DH_dimer"/>
</dbReference>
<dbReference type="PIRSF" id="PIRSF000124">
    <property type="entry name" value="UDPglc_GDPman_dh"/>
    <property type="match status" value="1"/>
</dbReference>
<organism evidence="12 13">
    <name type="scientific">Dothidotthia symphoricarpi CBS 119687</name>
    <dbReference type="NCBI Taxonomy" id="1392245"/>
    <lineage>
        <taxon>Eukaryota</taxon>
        <taxon>Fungi</taxon>
        <taxon>Dikarya</taxon>
        <taxon>Ascomycota</taxon>
        <taxon>Pezizomycotina</taxon>
        <taxon>Dothideomycetes</taxon>
        <taxon>Pleosporomycetidae</taxon>
        <taxon>Pleosporales</taxon>
        <taxon>Dothidotthiaceae</taxon>
        <taxon>Dothidotthia</taxon>
    </lineage>
</organism>
<feature type="binding site" evidence="9">
    <location>
        <position position="157"/>
    </location>
    <ligand>
        <name>NAD(+)</name>
        <dbReference type="ChEBI" id="CHEBI:57540"/>
    </ligand>
</feature>
<dbReference type="InterPro" id="IPR001732">
    <property type="entry name" value="UDP-Glc/GDP-Man_DH_N"/>
</dbReference>
<reference evidence="12" key="1">
    <citation type="journal article" date="2020" name="Stud. Mycol.">
        <title>101 Dothideomycetes genomes: a test case for predicting lifestyles and emergence of pathogens.</title>
        <authorList>
            <person name="Haridas S."/>
            <person name="Albert R."/>
            <person name="Binder M."/>
            <person name="Bloem J."/>
            <person name="Labutti K."/>
            <person name="Salamov A."/>
            <person name="Andreopoulos B."/>
            <person name="Baker S."/>
            <person name="Barry K."/>
            <person name="Bills G."/>
            <person name="Bluhm B."/>
            <person name="Cannon C."/>
            <person name="Castanera R."/>
            <person name="Culley D."/>
            <person name="Daum C."/>
            <person name="Ezra D."/>
            <person name="Gonzalez J."/>
            <person name="Henrissat B."/>
            <person name="Kuo A."/>
            <person name="Liang C."/>
            <person name="Lipzen A."/>
            <person name="Lutzoni F."/>
            <person name="Magnuson J."/>
            <person name="Mondo S."/>
            <person name="Nolan M."/>
            <person name="Ohm R."/>
            <person name="Pangilinan J."/>
            <person name="Park H.-J."/>
            <person name="Ramirez L."/>
            <person name="Alfaro M."/>
            <person name="Sun H."/>
            <person name="Tritt A."/>
            <person name="Yoshinaga Y."/>
            <person name="Zwiers L.-H."/>
            <person name="Turgeon B."/>
            <person name="Goodwin S."/>
            <person name="Spatafora J."/>
            <person name="Crous P."/>
            <person name="Grigoriev I."/>
        </authorList>
    </citation>
    <scope>NUCLEOTIDE SEQUENCE</scope>
    <source>
        <strain evidence="12">CBS 119687</strain>
    </source>
</reference>
<evidence type="ECO:0000313" key="13">
    <source>
        <dbReference type="Proteomes" id="UP000799771"/>
    </source>
</evidence>
<dbReference type="Proteomes" id="UP000799771">
    <property type="component" value="Unassembled WGS sequence"/>
</dbReference>
<evidence type="ECO:0000256" key="5">
    <source>
        <dbReference type="ARBA" id="ARBA00023027"/>
    </source>
</evidence>
<dbReference type="PIRSF" id="PIRSF500134">
    <property type="entry name" value="UDPglc_DH_bac"/>
    <property type="match status" value="1"/>
</dbReference>
<evidence type="ECO:0000256" key="2">
    <source>
        <dbReference type="ARBA" id="ARBA00006601"/>
    </source>
</evidence>
<dbReference type="EMBL" id="ML977497">
    <property type="protein sequence ID" value="KAF2134971.1"/>
    <property type="molecule type" value="Genomic_DNA"/>
</dbReference>
<feature type="binding site" evidence="8">
    <location>
        <begin position="227"/>
        <end position="230"/>
    </location>
    <ligand>
        <name>substrate</name>
    </ligand>
</feature>
<feature type="region of interest" description="Disordered" evidence="10">
    <location>
        <begin position="1"/>
        <end position="29"/>
    </location>
</feature>
<evidence type="ECO:0000313" key="12">
    <source>
        <dbReference type="EMBL" id="KAF2134971.1"/>
    </source>
</evidence>
<dbReference type="UniPathway" id="UPA00038">
    <property type="reaction ID" value="UER00491"/>
</dbReference>
<feature type="binding site" evidence="9">
    <location>
        <position position="197"/>
    </location>
    <ligand>
        <name>NAD(+)</name>
        <dbReference type="ChEBI" id="CHEBI:57540"/>
    </ligand>
</feature>
<gene>
    <name evidence="12" type="ORF">P153DRAFT_279845</name>
</gene>
<dbReference type="GeneID" id="54403473"/>
<feature type="binding site" evidence="9">
    <location>
        <position position="230"/>
    </location>
    <ligand>
        <name>NAD(+)</name>
        <dbReference type="ChEBI" id="CHEBI:57540"/>
    </ligand>
</feature>
<dbReference type="InterPro" id="IPR028357">
    <property type="entry name" value="UDPglc_DH_bac"/>
</dbReference>
<evidence type="ECO:0000259" key="11">
    <source>
        <dbReference type="SMART" id="SM00984"/>
    </source>
</evidence>
<dbReference type="FunFam" id="3.40.50.720:FF:000032">
    <property type="entry name" value="UDP-glucose 6-dehydrogenase"/>
    <property type="match status" value="1"/>
</dbReference>
<evidence type="ECO:0000256" key="8">
    <source>
        <dbReference type="PIRSR" id="PIRSR500134-2"/>
    </source>
</evidence>
<dbReference type="GO" id="GO:0051287">
    <property type="term" value="F:NAD binding"/>
    <property type="evidence" value="ECO:0007669"/>
    <property type="project" value="InterPro"/>
</dbReference>
<feature type="compositionally biased region" description="Polar residues" evidence="10">
    <location>
        <begin position="7"/>
        <end position="20"/>
    </location>
</feature>
<dbReference type="NCBIfam" id="TIGR03026">
    <property type="entry name" value="NDP-sugDHase"/>
    <property type="match status" value="1"/>
</dbReference>
<keyword evidence="5 9" id="KW-0520">NAD</keyword>
<evidence type="ECO:0000256" key="4">
    <source>
        <dbReference type="ARBA" id="ARBA00023002"/>
    </source>
</evidence>
<dbReference type="InterPro" id="IPR008927">
    <property type="entry name" value="6-PGluconate_DH-like_C_sf"/>
</dbReference>
<dbReference type="SUPFAM" id="SSF52413">
    <property type="entry name" value="UDP-glucose/GDP-mannose dehydrogenase C-terminal domain"/>
    <property type="match status" value="1"/>
</dbReference>
<sequence>MSEAVTPRSSPNLSRTSSHTSVSDLDDSYKSKKSAGRVHFDISSSEPVSKVCFVGAGYVGGPTAAVLAFANPQIEVTVVDRDEGRINKWNSKHLPIHEPGLNDVVRIARDGANTITVPRGTTEEVVRLPERAQNLFFSTECDKHLSEADIIFLSVNTPTKMAGIGAGAATNMASFESAVRSIALVAKSGAIIVEKSTVPCRTAQLIREILDTFRPGVPFEILSNPEFLAEGTAIADLLNPSRVLIGSSNTPSGTAAAATLSRVYSTWVKESSILNVHLWSSELAKLVANAMLAQRISSMNTISAICEKSGAQIADIAKAIGMDERIGSRFLNAGLGFGGSCFKKDILSLSYLAESLHLPEVAEYWKSVVDINEWQCERFVRRVIKSLNGSLGRKKITLLGYAFKKNTSDTRESQAIAVVGQLLREHPAEIAIYDPWCAPADVEAELGSMFFNSTEPRGPVRAYTDPYAACAGTAAVLIITEWDQFRYPECSAAHSVAAVAKGHMQTSLAQLTNLPADLPTCQLEDAVQGYYRPEPECTTDCQGCAASIEADSPMRSDNLKWDEIAQGMSMPRWVFDGRGVVEPKALESLGFKVESVGSVGSRSRLGGFEAN</sequence>
<proteinExistence type="inferred from homology"/>
<dbReference type="GO" id="GO:0006024">
    <property type="term" value="P:glycosaminoglycan biosynthetic process"/>
    <property type="evidence" value="ECO:0007669"/>
    <property type="project" value="TreeGrafter"/>
</dbReference>
<dbReference type="GO" id="GO:0003979">
    <property type="term" value="F:UDP-glucose 6-dehydrogenase activity"/>
    <property type="evidence" value="ECO:0007669"/>
    <property type="project" value="UniProtKB-EC"/>
</dbReference>
<keyword evidence="4" id="KW-0560">Oxidoreductase</keyword>
<dbReference type="Gene3D" id="1.20.5.100">
    <property type="entry name" value="Cytochrome c1, transmembrane anchor, C-terminal"/>
    <property type="match status" value="1"/>
</dbReference>
<dbReference type="AlphaFoldDB" id="A0A6A6AWR9"/>
<dbReference type="GO" id="GO:0006065">
    <property type="term" value="P:UDP-glucuronate biosynthetic process"/>
    <property type="evidence" value="ECO:0007669"/>
    <property type="project" value="UniProtKB-UniPathway"/>
</dbReference>
<feature type="binding site" evidence="9">
    <location>
        <position position="80"/>
    </location>
    <ligand>
        <name>NAD(+)</name>
        <dbReference type="ChEBI" id="CHEBI:57540"/>
    </ligand>
</feature>
<feature type="binding site" evidence="8">
    <location>
        <position position="285"/>
    </location>
    <ligand>
        <name>substrate</name>
    </ligand>
</feature>
<evidence type="ECO:0000256" key="9">
    <source>
        <dbReference type="PIRSR" id="PIRSR500134-3"/>
    </source>
</evidence>
<dbReference type="InterPro" id="IPR036220">
    <property type="entry name" value="UDP-Glc/GDP-Man_DH_C_sf"/>
</dbReference>
<dbReference type="EC" id="1.1.1.22" evidence="3"/>
<dbReference type="GO" id="GO:0005634">
    <property type="term" value="C:nucleus"/>
    <property type="evidence" value="ECO:0007669"/>
    <property type="project" value="TreeGrafter"/>
</dbReference>
<dbReference type="InterPro" id="IPR028356">
    <property type="entry name" value="UDPglc_DH_euk"/>
</dbReference>
<comment type="pathway">
    <text evidence="1">Nucleotide-sugar biosynthesis; UDP-alpha-D-glucuronate biosynthesis; UDP-alpha-D-glucuronate from UDP-alpha-D-glucose: step 1/1.</text>
</comment>
<dbReference type="OrthoDB" id="5059218at2759"/>
<feature type="binding site" evidence="9">
    <location>
        <position position="344"/>
    </location>
    <ligand>
        <name>NAD(+)</name>
        <dbReference type="ChEBI" id="CHEBI:57540"/>
    </ligand>
</feature>
<feature type="domain" description="UDP-glucose/GDP-mannose dehydrogenase C-terminal" evidence="11">
    <location>
        <begin position="397"/>
        <end position="502"/>
    </location>
</feature>
<evidence type="ECO:0000256" key="3">
    <source>
        <dbReference type="ARBA" id="ARBA00012954"/>
    </source>
</evidence>
<dbReference type="InterPro" id="IPR014027">
    <property type="entry name" value="UDP-Glc/GDP-Man_DH_C"/>
</dbReference>
<dbReference type="SMART" id="SM00984">
    <property type="entry name" value="UDPG_MGDP_dh_C"/>
    <property type="match status" value="1"/>
</dbReference>
<dbReference type="PANTHER" id="PTHR11374:SF3">
    <property type="entry name" value="UDP-GLUCOSE 6-DEHYDROGENASE"/>
    <property type="match status" value="1"/>
</dbReference>
<protein>
    <recommendedName>
        <fullName evidence="3">UDP-glucose 6-dehydrogenase</fullName>
        <ecNumber evidence="3">1.1.1.22</ecNumber>
    </recommendedName>
</protein>
<evidence type="ECO:0000256" key="1">
    <source>
        <dbReference type="ARBA" id="ARBA00004701"/>
    </source>
</evidence>
<evidence type="ECO:0000256" key="7">
    <source>
        <dbReference type="PIRSR" id="PIRSR500134-1"/>
    </source>
</evidence>
<dbReference type="FunFam" id="1.20.5.100:FF:000001">
    <property type="entry name" value="UDP-glucose 6-dehydrogenase"/>
    <property type="match status" value="1"/>
</dbReference>
<feature type="binding site" evidence="9">
    <location>
        <position position="85"/>
    </location>
    <ligand>
        <name>NAD(+)</name>
        <dbReference type="ChEBI" id="CHEBI:57540"/>
    </ligand>
</feature>
<dbReference type="InterPro" id="IPR036291">
    <property type="entry name" value="NAD(P)-bd_dom_sf"/>
</dbReference>
<feature type="active site" description="Nucleophile" evidence="7">
    <location>
        <position position="341"/>
    </location>
</feature>
<dbReference type="SUPFAM" id="SSF48179">
    <property type="entry name" value="6-phosphogluconate dehydrogenase C-terminal domain-like"/>
    <property type="match status" value="1"/>
</dbReference>
<name>A0A6A6AWR9_9PLEO</name>
<dbReference type="RefSeq" id="XP_033529358.1">
    <property type="nucleotide sequence ID" value="XM_033663041.1"/>
</dbReference>
<accession>A0A6A6AWR9</accession>
<comment type="similarity">
    <text evidence="2">Belongs to the UDP-glucose/GDP-mannose dehydrogenase family.</text>
</comment>
<comment type="catalytic activity">
    <reaction evidence="6">
        <text>UDP-alpha-D-glucose + 2 NAD(+) + H2O = UDP-alpha-D-glucuronate + 2 NADH + 3 H(+)</text>
        <dbReference type="Rhea" id="RHEA:23596"/>
        <dbReference type="ChEBI" id="CHEBI:15377"/>
        <dbReference type="ChEBI" id="CHEBI:15378"/>
        <dbReference type="ChEBI" id="CHEBI:57540"/>
        <dbReference type="ChEBI" id="CHEBI:57945"/>
        <dbReference type="ChEBI" id="CHEBI:58052"/>
        <dbReference type="ChEBI" id="CHEBI:58885"/>
        <dbReference type="EC" id="1.1.1.22"/>
    </reaction>
</comment>
<feature type="binding site" evidence="9">
    <location>
        <position position="411"/>
    </location>
    <ligand>
        <name>NAD(+)</name>
        <dbReference type="ChEBI" id="CHEBI:57540"/>
    </ligand>
</feature>
<dbReference type="Gene3D" id="3.40.50.720">
    <property type="entry name" value="NAD(P)-binding Rossmann-like Domain"/>
    <property type="match status" value="2"/>
</dbReference>
<feature type="binding site" evidence="8">
    <location>
        <position position="338"/>
    </location>
    <ligand>
        <name>substrate</name>
    </ligand>
</feature>
<dbReference type="GO" id="GO:0000271">
    <property type="term" value="P:polysaccharide biosynthetic process"/>
    <property type="evidence" value="ECO:0007669"/>
    <property type="project" value="InterPro"/>
</dbReference>
<evidence type="ECO:0000256" key="10">
    <source>
        <dbReference type="SAM" id="MobiDB-lite"/>
    </source>
</evidence>
<feature type="binding site" evidence="8">
    <location>
        <begin position="330"/>
        <end position="334"/>
    </location>
    <ligand>
        <name>substrate</name>
    </ligand>
</feature>